<comment type="caution">
    <text evidence="1">The sequence shown here is derived from an EMBL/GenBank/DDBJ whole genome shotgun (WGS) entry which is preliminary data.</text>
</comment>
<reference evidence="1" key="1">
    <citation type="submission" date="2021-06" db="EMBL/GenBank/DDBJ databases">
        <authorList>
            <person name="Kallberg Y."/>
            <person name="Tangrot J."/>
            <person name="Rosling A."/>
        </authorList>
    </citation>
    <scope>NUCLEOTIDE SEQUENCE</scope>
    <source>
        <strain evidence="1">AU212A</strain>
    </source>
</reference>
<protein>
    <submittedName>
        <fullName evidence="1">5638_t:CDS:1</fullName>
    </submittedName>
</protein>
<name>A0ACA9K1J9_9GLOM</name>
<dbReference type="Proteomes" id="UP000789860">
    <property type="component" value="Unassembled WGS sequence"/>
</dbReference>
<dbReference type="EMBL" id="CAJVPM010000572">
    <property type="protein sequence ID" value="CAG8447139.1"/>
    <property type="molecule type" value="Genomic_DNA"/>
</dbReference>
<organism evidence="1 2">
    <name type="scientific">Scutellospora calospora</name>
    <dbReference type="NCBI Taxonomy" id="85575"/>
    <lineage>
        <taxon>Eukaryota</taxon>
        <taxon>Fungi</taxon>
        <taxon>Fungi incertae sedis</taxon>
        <taxon>Mucoromycota</taxon>
        <taxon>Glomeromycotina</taxon>
        <taxon>Glomeromycetes</taxon>
        <taxon>Diversisporales</taxon>
        <taxon>Gigasporaceae</taxon>
        <taxon>Scutellospora</taxon>
    </lineage>
</organism>
<keyword evidence="2" id="KW-1185">Reference proteome</keyword>
<evidence type="ECO:0000313" key="2">
    <source>
        <dbReference type="Proteomes" id="UP000789860"/>
    </source>
</evidence>
<sequence>MVEPDPTTIIWRDLDWILAQPDGLNSDNVLSYFEMSPFWDPQCNNASLKMQTRFNDLKDLTMLLKKMKGIEFQVVHERPPALWVIRKQNRLAEREVNLVATYYILNYNIYQAPSLYSIIGNRVLTSLYQLHLAFNTAYQNVEFHPATGYTWKVGDAQTGTSKSRIVQQDPAELLEFRNGVERAFKSTRIKMTQQINQVFAQSQEKIQELTAGSQNDMIVSEQTPNQPPAQPSSPTQQSADNITKRRKKSEDIGKKKKKSIS</sequence>
<gene>
    <name evidence="1" type="ORF">SCALOS_LOCUS993</name>
</gene>
<proteinExistence type="predicted"/>
<accession>A0ACA9K1J9</accession>
<evidence type="ECO:0000313" key="1">
    <source>
        <dbReference type="EMBL" id="CAG8447139.1"/>
    </source>
</evidence>